<dbReference type="CDD" id="cd00094">
    <property type="entry name" value="HX"/>
    <property type="match status" value="1"/>
</dbReference>
<feature type="signal peptide" evidence="25">
    <location>
        <begin position="1"/>
        <end position="20"/>
    </location>
</feature>
<dbReference type="InterPro" id="IPR006026">
    <property type="entry name" value="Peptidase_Metallo"/>
</dbReference>
<keyword evidence="13" id="KW-0482">Metalloprotease</keyword>
<evidence type="ECO:0000256" key="22">
    <source>
        <dbReference type="PIRSR" id="PIRSR621190-3"/>
    </source>
</evidence>
<feature type="binding site" evidence="21">
    <location>
        <position position="337"/>
    </location>
    <ligand>
        <name>Ca(2+)</name>
        <dbReference type="ChEBI" id="CHEBI:29108"/>
        <label>4</label>
    </ligand>
</feature>
<keyword evidence="8 25" id="KW-0732">Signal</keyword>
<evidence type="ECO:0000256" key="21">
    <source>
        <dbReference type="PIRSR" id="PIRSR621190-2"/>
    </source>
</evidence>
<evidence type="ECO:0000256" key="6">
    <source>
        <dbReference type="ARBA" id="ARBA00022670"/>
    </source>
</evidence>
<evidence type="ECO:0000256" key="3">
    <source>
        <dbReference type="ARBA" id="ARBA00018037"/>
    </source>
</evidence>
<dbReference type="KEGG" id="gsh:117362380"/>
<dbReference type="InterPro" id="IPR018486">
    <property type="entry name" value="Hemopexin_CS"/>
</dbReference>
<feature type="binding site" evidence="21">
    <location>
        <position position="182"/>
    </location>
    <ligand>
        <name>Ca(2+)</name>
        <dbReference type="ChEBI" id="CHEBI:29108"/>
        <label>3</label>
    </ligand>
</feature>
<keyword evidence="10" id="KW-0378">Hydrolase</keyword>
<dbReference type="InterPro" id="IPR001818">
    <property type="entry name" value="Pept_M10_metallopeptidase"/>
</dbReference>
<dbReference type="AlphaFoldDB" id="A0A6P8R3I7"/>
<dbReference type="GO" id="GO:0031012">
    <property type="term" value="C:extracellular matrix"/>
    <property type="evidence" value="ECO:0007669"/>
    <property type="project" value="InterPro"/>
</dbReference>
<feature type="binding site" evidence="21">
    <location>
        <position position="202"/>
    </location>
    <ligand>
        <name>Zn(2+)</name>
        <dbReference type="ChEBI" id="CHEBI:29105"/>
        <label>1</label>
    </ligand>
</feature>
<dbReference type="GeneID" id="117362380"/>
<accession>A0A6P8R3I7</accession>
<dbReference type="InterPro" id="IPR021158">
    <property type="entry name" value="Pept_M10A_Zn_BS"/>
</dbReference>
<feature type="binding site" evidence="20">
    <location>
        <position position="228"/>
    </location>
    <ligand>
        <name>Zn(2+)</name>
        <dbReference type="ChEBI" id="CHEBI:29105"/>
        <label>2</label>
        <note>catalytic</note>
    </ligand>
</feature>
<dbReference type="PROSITE" id="PS00546">
    <property type="entry name" value="CYSTEINE_SWITCH"/>
    <property type="match status" value="1"/>
</dbReference>
<evidence type="ECO:0000256" key="25">
    <source>
        <dbReference type="SAM" id="SignalP"/>
    </source>
</evidence>
<feature type="binding site" evidence="21">
    <location>
        <position position="130"/>
    </location>
    <ligand>
        <name>Ca(2+)</name>
        <dbReference type="ChEBI" id="CHEBI:29108"/>
        <label>1</label>
    </ligand>
</feature>
<dbReference type="Pfam" id="PF00413">
    <property type="entry name" value="Peptidase_M10"/>
    <property type="match status" value="1"/>
</dbReference>
<dbReference type="InterPro" id="IPR021190">
    <property type="entry name" value="Pept_M10A"/>
</dbReference>
<feature type="binding site" evidence="21">
    <location>
        <position position="242"/>
    </location>
    <ligand>
        <name>Zn(2+)</name>
        <dbReference type="ChEBI" id="CHEBI:29105"/>
        <label>2</label>
        <note>catalytic</note>
    </ligand>
</feature>
<keyword evidence="17" id="KW-0325">Glycoprotein</keyword>
<dbReference type="Gene3D" id="3.40.390.10">
    <property type="entry name" value="Collagenase (Catalytic Domain)"/>
    <property type="match status" value="1"/>
</dbReference>
<dbReference type="OrthoDB" id="406838at2759"/>
<name>A0A6P8R3I7_GEOSA</name>
<comment type="cofactor">
    <cofactor evidence="21">
        <name>Ca(2+)</name>
        <dbReference type="ChEBI" id="CHEBI:29108"/>
    </cofactor>
    <text evidence="21">Can bind about 5 Ca(2+) ions per subunit.</text>
</comment>
<proteinExistence type="inferred from homology"/>
<dbReference type="InterPro" id="IPR036365">
    <property type="entry name" value="PGBD-like_sf"/>
</dbReference>
<dbReference type="FunCoup" id="A0A6P8R3I7">
    <property type="interactions" value="229"/>
</dbReference>
<evidence type="ECO:0000256" key="20">
    <source>
        <dbReference type="PIRSR" id="PIRSR001191-2"/>
    </source>
</evidence>
<evidence type="ECO:0000256" key="5">
    <source>
        <dbReference type="ARBA" id="ARBA00022530"/>
    </source>
</evidence>
<dbReference type="InterPro" id="IPR018487">
    <property type="entry name" value="Hemopexin-like_repeat"/>
</dbReference>
<dbReference type="InterPro" id="IPR002477">
    <property type="entry name" value="Peptidoglycan-bd-like"/>
</dbReference>
<evidence type="ECO:0000256" key="10">
    <source>
        <dbReference type="ARBA" id="ARBA00022801"/>
    </source>
</evidence>
<feature type="binding site" evidence="21">
    <location>
        <position position="176"/>
    </location>
    <ligand>
        <name>Zn(2+)</name>
        <dbReference type="ChEBI" id="CHEBI:29105"/>
        <label>1</label>
    </ligand>
</feature>
<dbReference type="Proteomes" id="UP000515159">
    <property type="component" value="Chromosome 6"/>
</dbReference>
<keyword evidence="11 20" id="KW-0862">Zinc</keyword>
<feature type="binding site" evidence="21">
    <location>
        <position position="198"/>
    </location>
    <ligand>
        <name>Ca(2+)</name>
        <dbReference type="ChEBI" id="CHEBI:29108"/>
        <label>2</label>
    </ligand>
</feature>
<evidence type="ECO:0000259" key="26">
    <source>
        <dbReference type="SMART" id="SM00235"/>
    </source>
</evidence>
<evidence type="ECO:0000256" key="24">
    <source>
        <dbReference type="PROSITE-ProRule" id="PRU01011"/>
    </source>
</evidence>
<evidence type="ECO:0000256" key="2">
    <source>
        <dbReference type="ARBA" id="ARBA00010370"/>
    </source>
</evidence>
<keyword evidence="9" id="KW-0677">Repeat</keyword>
<dbReference type="GO" id="GO:0008270">
    <property type="term" value="F:zinc ion binding"/>
    <property type="evidence" value="ECO:0007669"/>
    <property type="project" value="InterPro"/>
</dbReference>
<dbReference type="SMART" id="SM00120">
    <property type="entry name" value="HX"/>
    <property type="match status" value="4"/>
</dbReference>
<evidence type="ECO:0000256" key="19">
    <source>
        <dbReference type="PIRSR" id="PIRSR001191-1"/>
    </source>
</evidence>
<reference evidence="28" key="1">
    <citation type="submission" date="2025-08" db="UniProtKB">
        <authorList>
            <consortium name="RefSeq"/>
        </authorList>
    </citation>
    <scope>IDENTIFICATION</scope>
</reference>
<feature type="repeat" description="Hemopexin" evidence="24">
    <location>
        <begin position="430"/>
        <end position="473"/>
    </location>
</feature>
<evidence type="ECO:0000256" key="17">
    <source>
        <dbReference type="ARBA" id="ARBA00023180"/>
    </source>
</evidence>
<evidence type="ECO:0000256" key="9">
    <source>
        <dbReference type="ARBA" id="ARBA00022737"/>
    </source>
</evidence>
<protein>
    <recommendedName>
        <fullName evidence="3">Collagenase 3</fullName>
    </recommendedName>
    <alternativeName>
        <fullName evidence="18">Matrix metalloproteinase-13</fullName>
    </alternativeName>
</protein>
<dbReference type="InParanoid" id="A0A6P8R3I7"/>
<evidence type="ECO:0000256" key="11">
    <source>
        <dbReference type="ARBA" id="ARBA00022833"/>
    </source>
</evidence>
<keyword evidence="4" id="KW-0964">Secreted</keyword>
<evidence type="ECO:0000256" key="8">
    <source>
        <dbReference type="ARBA" id="ARBA00022729"/>
    </source>
</evidence>
<evidence type="ECO:0000256" key="18">
    <source>
        <dbReference type="ARBA" id="ARBA00031807"/>
    </source>
</evidence>
<dbReference type="SUPFAM" id="SSF47090">
    <property type="entry name" value="PGBD-like"/>
    <property type="match status" value="1"/>
</dbReference>
<comment type="subcellular location">
    <subcellularLocation>
        <location evidence="1">Secreted</location>
        <location evidence="1">Extracellular space</location>
        <location evidence="1">Extracellular matrix</location>
    </subcellularLocation>
</comment>
<sequence length="473" mass="54357">MMRLTFPALIFLLCLTGCLTFPVSHDSDESDLSDEDLFFAERYLNTIYSPESSPAGMFKRRGKGSLESKIRQMQDFFGLEVTGKLDDDTINIMKKPRCGVPDLAQYNLFPRNLKWSMNNLTYRIMNYTPDLSHPEVDRAIKKALKVWSDVTPLNFTRLRSGTADIMISFGRKEHGDFYPFDGPNGFLAHAFPPGQGMGGDTHFDDDETWSSDSRGYNLFIVAAHEFGHALGLEHSADPGALMFPVYTFTETNKFWLPDDDVQGIQSLYGPGDQDPYAKHPITPDKCDPELSIDAITGLRGEMLIFRDRFFWRQHPQMTDSELVLIKSFWPDLPNKIDAAYENPINDRMLIFKGRKFWALNGYEILEGYPRKLYELGFPKTLRTIDAVVHITDTGKTFFFTGNKFWSYDEETKTIDKGYPRLIEDEFSGIGDKVEAAYERNGYIYFFKGPMQFVYGIWSRRVVRVMRTNTILSC</sequence>
<dbReference type="PRINTS" id="PR00138">
    <property type="entry name" value="MATRIXIN"/>
</dbReference>
<dbReference type="GO" id="GO:0006508">
    <property type="term" value="P:proteolysis"/>
    <property type="evidence" value="ECO:0007669"/>
    <property type="project" value="UniProtKB-KW"/>
</dbReference>
<comment type="cofactor">
    <cofactor evidence="21">
        <name>Zn(2+)</name>
        <dbReference type="ChEBI" id="CHEBI:29105"/>
    </cofactor>
    <text evidence="21">Binds 2 Zn(2+) ions per subunit.</text>
</comment>
<dbReference type="SUPFAM" id="SSF55486">
    <property type="entry name" value="Metalloproteases ('zincins'), catalytic domain"/>
    <property type="match status" value="1"/>
</dbReference>
<comment type="similarity">
    <text evidence="2">Belongs to the peptidase M10A family.</text>
</comment>
<dbReference type="Pfam" id="PF00045">
    <property type="entry name" value="Hemopexin"/>
    <property type="match status" value="4"/>
</dbReference>
<feature type="binding site" evidence="20">
    <location>
        <position position="234"/>
    </location>
    <ligand>
        <name>Zn(2+)</name>
        <dbReference type="ChEBI" id="CHEBI:29105"/>
        <label>2</label>
        <note>catalytic</note>
    </ligand>
</feature>
<feature type="binding site" evidence="21">
    <location>
        <position position="339"/>
    </location>
    <ligand>
        <name>Ca(2+)</name>
        <dbReference type="ChEBI" id="CHEBI:29108"/>
        <label>5</label>
    </ligand>
</feature>
<dbReference type="PIRSF" id="PIRSF001191">
    <property type="entry name" value="Peptidase_M10A_matrix"/>
    <property type="match status" value="1"/>
</dbReference>
<dbReference type="SUPFAM" id="SSF50923">
    <property type="entry name" value="Hemopexin-like domain"/>
    <property type="match status" value="1"/>
</dbReference>
<feature type="binding site" evidence="21">
    <location>
        <position position="204"/>
    </location>
    <ligand>
        <name>Ca(2+)</name>
        <dbReference type="ChEBI" id="CHEBI:29108"/>
        <label>3</label>
    </ligand>
</feature>
<gene>
    <name evidence="28" type="primary">LOC117362380</name>
</gene>
<feature type="binding site" evidence="20">
    <location>
        <position position="224"/>
    </location>
    <ligand>
        <name>Zn(2+)</name>
        <dbReference type="ChEBI" id="CHEBI:29105"/>
        <label>2</label>
        <note>catalytic</note>
    </ligand>
</feature>
<evidence type="ECO:0000256" key="14">
    <source>
        <dbReference type="ARBA" id="ARBA00023105"/>
    </source>
</evidence>
<dbReference type="RefSeq" id="XP_033804559.1">
    <property type="nucleotide sequence ID" value="XM_033948668.1"/>
</dbReference>
<feature type="domain" description="Peptidase metallopeptidase" evidence="26">
    <location>
        <begin position="111"/>
        <end position="270"/>
    </location>
</feature>
<evidence type="ECO:0000256" key="12">
    <source>
        <dbReference type="ARBA" id="ARBA00022837"/>
    </source>
</evidence>
<feature type="binding site" evidence="21">
    <location>
        <position position="295"/>
    </location>
    <ligand>
        <name>Ca(2+)</name>
        <dbReference type="ChEBI" id="CHEBI:29108"/>
        <label>5</label>
    </ligand>
</feature>
<feature type="binding site" evidence="21">
    <location>
        <position position="207"/>
    </location>
    <ligand>
        <name>Ca(2+)</name>
        <dbReference type="ChEBI" id="CHEBI:29108"/>
        <label>3</label>
    </ligand>
</feature>
<feature type="binding site" evidence="21">
    <location>
        <position position="207"/>
    </location>
    <ligand>
        <name>Ca(2+)</name>
        <dbReference type="ChEBI" id="CHEBI:29108"/>
        <label>1</label>
    </ligand>
</feature>
<dbReference type="GO" id="GO:0030198">
    <property type="term" value="P:extracellular matrix organization"/>
    <property type="evidence" value="ECO:0007669"/>
    <property type="project" value="TreeGrafter"/>
</dbReference>
<evidence type="ECO:0000313" key="28">
    <source>
        <dbReference type="RefSeq" id="XP_033804559.1"/>
    </source>
</evidence>
<feature type="binding site" evidence="21">
    <location>
        <position position="205"/>
    </location>
    <ligand>
        <name>Ca(2+)</name>
        <dbReference type="ChEBI" id="CHEBI:29108"/>
        <label>1</label>
    </ligand>
</feature>
<keyword evidence="16 22" id="KW-1015">Disulfide bond</keyword>
<evidence type="ECO:0000313" key="27">
    <source>
        <dbReference type="Proteomes" id="UP000515159"/>
    </source>
</evidence>
<keyword evidence="15" id="KW-0865">Zymogen</keyword>
<feature type="binding site" evidence="21">
    <location>
        <position position="174"/>
    </location>
    <ligand>
        <name>Zn(2+)</name>
        <dbReference type="ChEBI" id="CHEBI:29105"/>
        <label>1</label>
    </ligand>
</feature>
<keyword evidence="12 21" id="KW-0106">Calcium</keyword>
<feature type="modified residue" description="Phosphotyrosine; by PKDCC" evidence="23">
    <location>
        <position position="368"/>
    </location>
</feature>
<keyword evidence="7 20" id="KW-0479">Metal-binding</keyword>
<dbReference type="GO" id="GO:0004222">
    <property type="term" value="F:metalloendopeptidase activity"/>
    <property type="evidence" value="ECO:0007669"/>
    <property type="project" value="InterPro"/>
</dbReference>
<feature type="binding site" evidence="21">
    <location>
        <position position="293"/>
    </location>
    <ligand>
        <name>Ca(2+)</name>
        <dbReference type="ChEBI" id="CHEBI:29108"/>
        <label>4</label>
    </ligand>
</feature>
<dbReference type="FunFam" id="2.110.10.10:FF:000002">
    <property type="entry name" value="Matrix metallopeptidase 3"/>
    <property type="match status" value="1"/>
</dbReference>
<dbReference type="InterPro" id="IPR000585">
    <property type="entry name" value="Hemopexin-like_dom"/>
</dbReference>
<dbReference type="PANTHER" id="PTHR10201">
    <property type="entry name" value="MATRIX METALLOPROTEINASE"/>
    <property type="match status" value="1"/>
</dbReference>
<dbReference type="PANTHER" id="PTHR10201:SF165">
    <property type="entry name" value="COLLAGENASE 3"/>
    <property type="match status" value="1"/>
</dbReference>
<dbReference type="InterPro" id="IPR033739">
    <property type="entry name" value="M10A_MMP"/>
</dbReference>
<keyword evidence="6" id="KW-0645">Protease</keyword>
<evidence type="ECO:0000256" key="1">
    <source>
        <dbReference type="ARBA" id="ARBA00004498"/>
    </source>
</evidence>
<feature type="binding site" evidence="21">
    <location>
        <position position="181"/>
    </location>
    <ligand>
        <name>Ca(2+)</name>
        <dbReference type="ChEBI" id="CHEBI:29108"/>
        <label>3</label>
    </ligand>
</feature>
<evidence type="ECO:0000256" key="23">
    <source>
        <dbReference type="PIRSR" id="PIRSR621190-4"/>
    </source>
</evidence>
<feature type="binding site" description="in inhibited form" evidence="21">
    <location>
        <position position="98"/>
    </location>
    <ligand>
        <name>Zn(2+)</name>
        <dbReference type="ChEBI" id="CHEBI:29105"/>
        <label>2</label>
        <note>catalytic</note>
    </ligand>
</feature>
<feature type="disulfide bond" evidence="22">
    <location>
        <begin position="286"/>
        <end position="473"/>
    </location>
</feature>
<evidence type="ECO:0000256" key="7">
    <source>
        <dbReference type="ARBA" id="ARBA00022723"/>
    </source>
</evidence>
<keyword evidence="5" id="KW-0272">Extracellular matrix</keyword>
<evidence type="ECO:0000256" key="13">
    <source>
        <dbReference type="ARBA" id="ARBA00023049"/>
    </source>
</evidence>
<feature type="binding site" evidence="21">
    <location>
        <position position="189"/>
    </location>
    <ligand>
        <name>Zn(2+)</name>
        <dbReference type="ChEBI" id="CHEBI:29105"/>
        <label>1</label>
    </ligand>
</feature>
<feature type="active site" evidence="19">
    <location>
        <position position="225"/>
    </location>
</feature>
<dbReference type="InterPro" id="IPR024079">
    <property type="entry name" value="MetalloPept_cat_dom_sf"/>
</dbReference>
<evidence type="ECO:0000256" key="16">
    <source>
        <dbReference type="ARBA" id="ARBA00023157"/>
    </source>
</evidence>
<feature type="binding site" evidence="21">
    <location>
        <position position="164"/>
    </location>
    <ligand>
        <name>Ca(2+)</name>
        <dbReference type="ChEBI" id="CHEBI:29108"/>
        <label>2</label>
    </ligand>
</feature>
<dbReference type="Gene3D" id="2.110.10.10">
    <property type="entry name" value="Hemopexin-like domain"/>
    <property type="match status" value="1"/>
</dbReference>
<dbReference type="PROSITE" id="PS51642">
    <property type="entry name" value="HEMOPEXIN_2"/>
    <property type="match status" value="4"/>
</dbReference>
<evidence type="ECO:0000256" key="4">
    <source>
        <dbReference type="ARBA" id="ARBA00022525"/>
    </source>
</evidence>
<dbReference type="PROSITE" id="PS00024">
    <property type="entry name" value="HEMOPEXIN"/>
    <property type="match status" value="1"/>
</dbReference>
<keyword evidence="27" id="KW-1185">Reference proteome</keyword>
<dbReference type="SMART" id="SM00235">
    <property type="entry name" value="ZnMc"/>
    <property type="match status" value="1"/>
</dbReference>
<feature type="repeat" description="Hemopexin" evidence="24">
    <location>
        <begin position="333"/>
        <end position="379"/>
    </location>
</feature>
<feature type="repeat" description="Hemopexin" evidence="24">
    <location>
        <begin position="283"/>
        <end position="332"/>
    </location>
</feature>
<dbReference type="FunFam" id="3.40.390.10:FF:000007">
    <property type="entry name" value="Collagenase 3"/>
    <property type="match status" value="1"/>
</dbReference>
<keyword evidence="14" id="KW-0177">Collagen degradation</keyword>
<feature type="chain" id="PRO_5028439951" description="Collagenase 3" evidence="25">
    <location>
        <begin position="21"/>
        <end position="473"/>
    </location>
</feature>
<organism evidence="27 28">
    <name type="scientific">Geotrypetes seraphini</name>
    <name type="common">Gaboon caecilian</name>
    <name type="synonym">Caecilia seraphini</name>
    <dbReference type="NCBI Taxonomy" id="260995"/>
    <lineage>
        <taxon>Eukaryota</taxon>
        <taxon>Metazoa</taxon>
        <taxon>Chordata</taxon>
        <taxon>Craniata</taxon>
        <taxon>Vertebrata</taxon>
        <taxon>Euteleostomi</taxon>
        <taxon>Amphibia</taxon>
        <taxon>Gymnophiona</taxon>
        <taxon>Geotrypetes</taxon>
    </lineage>
</organism>
<evidence type="ECO:0000256" key="15">
    <source>
        <dbReference type="ARBA" id="ARBA00023145"/>
    </source>
</evidence>
<feature type="binding site" evidence="21">
    <location>
        <position position="200"/>
    </location>
    <ligand>
        <name>Ca(2+)</name>
        <dbReference type="ChEBI" id="CHEBI:29108"/>
        <label>2</label>
    </ligand>
</feature>
<feature type="repeat" description="Hemopexin" evidence="24">
    <location>
        <begin position="381"/>
        <end position="429"/>
    </location>
</feature>
<dbReference type="Pfam" id="PF01471">
    <property type="entry name" value="PG_binding_1"/>
    <property type="match status" value="1"/>
</dbReference>
<dbReference type="CDD" id="cd04278">
    <property type="entry name" value="ZnMc_MMP"/>
    <property type="match status" value="1"/>
</dbReference>
<dbReference type="InterPro" id="IPR036375">
    <property type="entry name" value="Hemopexin-like_dom_sf"/>
</dbReference>
<dbReference type="GO" id="GO:0005615">
    <property type="term" value="C:extracellular space"/>
    <property type="evidence" value="ECO:0007669"/>
    <property type="project" value="TreeGrafter"/>
</dbReference>
<dbReference type="GO" id="GO:0030574">
    <property type="term" value="P:collagen catabolic process"/>
    <property type="evidence" value="ECO:0007669"/>
    <property type="project" value="UniProtKB-KW"/>
</dbReference>